<dbReference type="Pfam" id="PF02491">
    <property type="entry name" value="SHS2_FTSA"/>
    <property type="match status" value="1"/>
</dbReference>
<comment type="subcellular location">
    <subcellularLocation>
        <location evidence="5">Cell membrane</location>
        <topology evidence="5">Peripheral membrane protein</topology>
        <orientation evidence="5">Cytoplasmic side</orientation>
    </subcellularLocation>
    <text evidence="5">Localizes to the Z ring in an FtsZ-dependent manner. Targeted to the membrane through a conserved C-terminal amphipathic helix.</text>
</comment>
<dbReference type="Pfam" id="PF14450">
    <property type="entry name" value="FtsA"/>
    <property type="match status" value="2"/>
</dbReference>
<comment type="subunit">
    <text evidence="5">Self-interacts. Interacts with FtsZ.</text>
</comment>
<gene>
    <name evidence="5 9" type="primary">ftsA</name>
    <name evidence="9" type="ORF">CMC5_065340</name>
</gene>
<keyword evidence="4 5" id="KW-0131">Cell cycle</keyword>
<keyword evidence="3 5" id="KW-0472">Membrane</keyword>
<sequence length="476" mass="50256">MSASSLPESGAVPGRVAQRHDLRSADSVTGLPPSMRTVHAMKSRMETTEIVVGLDIGTTKVCAVVGEVDADGITILGVGNVPCRGLRKGVVSNIDWTVRSISEAIEAAQTMAGVEIRTVYAGVAGSHIRCHGSDGVAAISGGEVTRLDVERVLEGARAIPVDADRQILHVLPREFTVDNQDGIRDPVGMSGVRLGTKVNLITAATSCVQNVVRCAERCGLTVADVVLEPVASAESVLSEDEKEIGVALIDVGGGTTDLLLYVDGGIAHASVIPAGGNNVTADIAAGLRTPMGEAERLKRNFGCALGRMVGDDEEIEVPGVGGHPPRRTARRVLSDIIEPRVEEIFAVIRKRIEDTGLLEQLSAGAVLTGGGVLMEGMTEFAEEILGMPVRLGVPVGVRGITQLVAGPQYATGVGLVQYGANALAQARALTPVPPEVTRIDARRDRIVKEPRRELQEEMRIETKSGGRFWSWLRAAF</sequence>
<dbReference type="PANTHER" id="PTHR32432:SF4">
    <property type="entry name" value="CELL DIVISION PROTEIN FTSA"/>
    <property type="match status" value="1"/>
</dbReference>
<dbReference type="PIRSF" id="PIRSF003101">
    <property type="entry name" value="FtsA"/>
    <property type="match status" value="1"/>
</dbReference>
<evidence type="ECO:0000256" key="2">
    <source>
        <dbReference type="ARBA" id="ARBA00022618"/>
    </source>
</evidence>
<feature type="domain" description="SHS2" evidence="8">
    <location>
        <begin position="51"/>
        <end position="236"/>
    </location>
</feature>
<dbReference type="NCBIfam" id="TIGR01174">
    <property type="entry name" value="ftsA"/>
    <property type="match status" value="1"/>
</dbReference>
<dbReference type="KEGG" id="ccro:CMC5_065340"/>
<dbReference type="Gene3D" id="3.30.1490.110">
    <property type="match status" value="1"/>
</dbReference>
<protein>
    <recommendedName>
        <fullName evidence="5 6">Cell division protein FtsA</fullName>
    </recommendedName>
</protein>
<keyword evidence="1 5" id="KW-1003">Cell membrane</keyword>
<dbReference type="CDD" id="cd24048">
    <property type="entry name" value="ASKHA_NBD_FtsA"/>
    <property type="match status" value="1"/>
</dbReference>
<comment type="similarity">
    <text evidence="5 6">Belongs to the FtsA/MreB family.</text>
</comment>
<evidence type="ECO:0000256" key="7">
    <source>
        <dbReference type="SAM" id="MobiDB-lite"/>
    </source>
</evidence>
<dbReference type="InterPro" id="IPR043129">
    <property type="entry name" value="ATPase_NBD"/>
</dbReference>
<dbReference type="PATRIC" id="fig|52.7.peg.7183"/>
<evidence type="ECO:0000313" key="9">
    <source>
        <dbReference type="EMBL" id="AKT42311.1"/>
    </source>
</evidence>
<evidence type="ECO:0000256" key="6">
    <source>
        <dbReference type="PIRNR" id="PIRNR003101"/>
    </source>
</evidence>
<proteinExistence type="inferred from homology"/>
<dbReference type="EMBL" id="CP012159">
    <property type="protein sequence ID" value="AKT42311.1"/>
    <property type="molecule type" value="Genomic_DNA"/>
</dbReference>
<keyword evidence="2 5" id="KW-0132">Cell division</keyword>
<dbReference type="HAMAP" id="MF_02033">
    <property type="entry name" value="FtsA"/>
    <property type="match status" value="1"/>
</dbReference>
<dbReference type="STRING" id="52.CMC5_065340"/>
<dbReference type="SUPFAM" id="SSF53067">
    <property type="entry name" value="Actin-like ATPase domain"/>
    <property type="match status" value="2"/>
</dbReference>
<evidence type="ECO:0000256" key="5">
    <source>
        <dbReference type="HAMAP-Rule" id="MF_02033"/>
    </source>
</evidence>
<keyword evidence="10" id="KW-1185">Reference proteome</keyword>
<evidence type="ECO:0000256" key="4">
    <source>
        <dbReference type="ARBA" id="ARBA00023306"/>
    </source>
</evidence>
<dbReference type="AlphaFoldDB" id="A0A0K1EN94"/>
<evidence type="ECO:0000256" key="1">
    <source>
        <dbReference type="ARBA" id="ARBA00022475"/>
    </source>
</evidence>
<dbReference type="InterPro" id="IPR050696">
    <property type="entry name" value="FtsA/MreB"/>
</dbReference>
<dbReference type="PANTHER" id="PTHR32432">
    <property type="entry name" value="CELL DIVISION PROTEIN FTSA-RELATED"/>
    <property type="match status" value="1"/>
</dbReference>
<dbReference type="GO" id="GO:0009898">
    <property type="term" value="C:cytoplasmic side of plasma membrane"/>
    <property type="evidence" value="ECO:0007669"/>
    <property type="project" value="UniProtKB-UniRule"/>
</dbReference>
<dbReference type="Proteomes" id="UP000067626">
    <property type="component" value="Chromosome"/>
</dbReference>
<dbReference type="GO" id="GO:0032153">
    <property type="term" value="C:cell division site"/>
    <property type="evidence" value="ECO:0007669"/>
    <property type="project" value="UniProtKB-UniRule"/>
</dbReference>
<dbReference type="Gene3D" id="3.30.420.40">
    <property type="match status" value="2"/>
</dbReference>
<dbReference type="InterPro" id="IPR003494">
    <property type="entry name" value="SHS2_FtsA"/>
</dbReference>
<evidence type="ECO:0000256" key="3">
    <source>
        <dbReference type="ARBA" id="ARBA00023136"/>
    </source>
</evidence>
<dbReference type="SMART" id="SM00842">
    <property type="entry name" value="FtsA"/>
    <property type="match status" value="1"/>
</dbReference>
<dbReference type="InterPro" id="IPR020823">
    <property type="entry name" value="Cell_div_FtsA"/>
</dbReference>
<comment type="function">
    <text evidence="5 6">Cell division protein that is involved in the assembly of the Z ring. May serve as a membrane anchor for the Z ring.</text>
</comment>
<name>A0A0K1EN94_CHOCO</name>
<organism evidence="9 10">
    <name type="scientific">Chondromyces crocatus</name>
    <dbReference type="NCBI Taxonomy" id="52"/>
    <lineage>
        <taxon>Bacteria</taxon>
        <taxon>Pseudomonadati</taxon>
        <taxon>Myxococcota</taxon>
        <taxon>Polyangia</taxon>
        <taxon>Polyangiales</taxon>
        <taxon>Polyangiaceae</taxon>
        <taxon>Chondromyces</taxon>
    </lineage>
</organism>
<evidence type="ECO:0000259" key="8">
    <source>
        <dbReference type="SMART" id="SM00842"/>
    </source>
</evidence>
<reference evidence="9 10" key="1">
    <citation type="submission" date="2015-07" db="EMBL/GenBank/DDBJ databases">
        <title>Genome analysis of myxobacterium Chondromyces crocatus Cm c5 reveals a high potential for natural compound synthesis and the genetic basis for the loss of fruiting body formation.</title>
        <authorList>
            <person name="Zaburannyi N."/>
            <person name="Bunk B."/>
            <person name="Maier J."/>
            <person name="Overmann J."/>
            <person name="Mueller R."/>
        </authorList>
    </citation>
    <scope>NUCLEOTIDE SEQUENCE [LARGE SCALE GENOMIC DNA]</scope>
    <source>
        <strain evidence="9 10">Cm c5</strain>
    </source>
</reference>
<evidence type="ECO:0000313" key="10">
    <source>
        <dbReference type="Proteomes" id="UP000067626"/>
    </source>
</evidence>
<accession>A0A0K1EN94</accession>
<feature type="region of interest" description="Disordered" evidence="7">
    <location>
        <begin position="1"/>
        <end position="33"/>
    </location>
</feature>
<dbReference type="GO" id="GO:0043093">
    <property type="term" value="P:FtsZ-dependent cytokinesis"/>
    <property type="evidence" value="ECO:0007669"/>
    <property type="project" value="UniProtKB-UniRule"/>
</dbReference>